<feature type="compositionally biased region" description="Basic and acidic residues" evidence="6">
    <location>
        <begin position="552"/>
        <end position="578"/>
    </location>
</feature>
<evidence type="ECO:0000256" key="3">
    <source>
        <dbReference type="ARBA" id="ARBA00022692"/>
    </source>
</evidence>
<dbReference type="SUPFAM" id="SSF103473">
    <property type="entry name" value="MFS general substrate transporter"/>
    <property type="match status" value="1"/>
</dbReference>
<dbReference type="PANTHER" id="PTHR23502:SF74">
    <property type="entry name" value="MAJOR FACILITATOR SUPERFAMILY (MFS) PROFILE DOMAIN-CONTAINING PROTEIN"/>
    <property type="match status" value="1"/>
</dbReference>
<feature type="compositionally biased region" description="Basic and acidic residues" evidence="6">
    <location>
        <begin position="20"/>
        <end position="30"/>
    </location>
</feature>
<keyword evidence="5 7" id="KW-0472">Membrane</keyword>
<dbReference type="GO" id="GO:0005886">
    <property type="term" value="C:plasma membrane"/>
    <property type="evidence" value="ECO:0007669"/>
    <property type="project" value="TreeGrafter"/>
</dbReference>
<feature type="transmembrane region" description="Helical" evidence="7">
    <location>
        <begin position="138"/>
        <end position="159"/>
    </location>
</feature>
<dbReference type="STRING" id="86259.A0A4Z1P9I3"/>
<proteinExistence type="inferred from homology"/>
<accession>A0A4Z1P9I3</accession>
<evidence type="ECO:0000256" key="6">
    <source>
        <dbReference type="SAM" id="MobiDB-lite"/>
    </source>
</evidence>
<feature type="transmembrane region" description="Helical" evidence="7">
    <location>
        <begin position="473"/>
        <end position="493"/>
    </location>
</feature>
<dbReference type="InterPro" id="IPR020846">
    <property type="entry name" value="MFS_dom"/>
</dbReference>
<evidence type="ECO:0000259" key="8">
    <source>
        <dbReference type="PROSITE" id="PS50850"/>
    </source>
</evidence>
<dbReference type="PANTHER" id="PTHR23502">
    <property type="entry name" value="MAJOR FACILITATOR SUPERFAMILY"/>
    <property type="match status" value="1"/>
</dbReference>
<evidence type="ECO:0000313" key="9">
    <source>
        <dbReference type="EMBL" id="TID18015.1"/>
    </source>
</evidence>
<dbReference type="EMBL" id="SNSC02000015">
    <property type="protein sequence ID" value="TID18015.1"/>
    <property type="molecule type" value="Genomic_DNA"/>
</dbReference>
<dbReference type="Gene3D" id="1.20.1250.20">
    <property type="entry name" value="MFS general substrate transporter like domains"/>
    <property type="match status" value="1"/>
</dbReference>
<name>A0A4Z1P9I3_9PEZI</name>
<keyword evidence="10" id="KW-1185">Reference proteome</keyword>
<feature type="transmembrane region" description="Helical" evidence="7">
    <location>
        <begin position="440"/>
        <end position="466"/>
    </location>
</feature>
<dbReference type="InterPro" id="IPR011701">
    <property type="entry name" value="MFS"/>
</dbReference>
<feature type="transmembrane region" description="Helical" evidence="7">
    <location>
        <begin position="259"/>
        <end position="278"/>
    </location>
</feature>
<dbReference type="AlphaFoldDB" id="A0A4Z1P9I3"/>
<dbReference type="Proteomes" id="UP000298493">
    <property type="component" value="Unassembled WGS sequence"/>
</dbReference>
<feature type="transmembrane region" description="Helical" evidence="7">
    <location>
        <begin position="329"/>
        <end position="353"/>
    </location>
</feature>
<dbReference type="GO" id="GO:0022857">
    <property type="term" value="F:transmembrane transporter activity"/>
    <property type="evidence" value="ECO:0007669"/>
    <property type="project" value="InterPro"/>
</dbReference>
<comment type="subcellular location">
    <subcellularLocation>
        <location evidence="1">Membrane</location>
        <topology evidence="1">Multi-pass membrane protein</topology>
    </subcellularLocation>
</comment>
<feature type="transmembrane region" description="Helical" evidence="7">
    <location>
        <begin position="505"/>
        <end position="529"/>
    </location>
</feature>
<dbReference type="InterPro" id="IPR036259">
    <property type="entry name" value="MFS_trans_sf"/>
</dbReference>
<evidence type="ECO:0000256" key="7">
    <source>
        <dbReference type="SAM" id="Phobius"/>
    </source>
</evidence>
<reference evidence="9 10" key="1">
    <citation type="submission" date="2019-04" db="EMBL/GenBank/DDBJ databases">
        <title>High contiguity whole genome sequence and gene annotation resource for two Venturia nashicola isolates.</title>
        <authorList>
            <person name="Prokchorchik M."/>
            <person name="Won K."/>
            <person name="Lee Y."/>
            <person name="Choi E.D."/>
            <person name="Segonzac C."/>
            <person name="Sohn K.H."/>
        </authorList>
    </citation>
    <scope>NUCLEOTIDE SEQUENCE [LARGE SCALE GENOMIC DNA]</scope>
    <source>
        <strain evidence="9 10">PRI2</strain>
    </source>
</reference>
<protein>
    <submittedName>
        <fullName evidence="9">MFS general substrate transporter</fullName>
    </submittedName>
</protein>
<keyword evidence="4 7" id="KW-1133">Transmembrane helix</keyword>
<feature type="transmembrane region" description="Helical" evidence="7">
    <location>
        <begin position="171"/>
        <end position="190"/>
    </location>
</feature>
<dbReference type="PROSITE" id="PS50850">
    <property type="entry name" value="MFS"/>
    <property type="match status" value="1"/>
</dbReference>
<evidence type="ECO:0000256" key="1">
    <source>
        <dbReference type="ARBA" id="ARBA00004141"/>
    </source>
</evidence>
<dbReference type="CDD" id="cd17323">
    <property type="entry name" value="MFS_Tpo1_MDR_like"/>
    <property type="match status" value="1"/>
</dbReference>
<dbReference type="FunFam" id="1.20.1250.20:FF:000082">
    <property type="entry name" value="MFS multidrug transporter, putative"/>
    <property type="match status" value="1"/>
</dbReference>
<organism evidence="9 10">
    <name type="scientific">Venturia nashicola</name>
    <dbReference type="NCBI Taxonomy" id="86259"/>
    <lineage>
        <taxon>Eukaryota</taxon>
        <taxon>Fungi</taxon>
        <taxon>Dikarya</taxon>
        <taxon>Ascomycota</taxon>
        <taxon>Pezizomycotina</taxon>
        <taxon>Dothideomycetes</taxon>
        <taxon>Pleosporomycetidae</taxon>
        <taxon>Venturiales</taxon>
        <taxon>Venturiaceae</taxon>
        <taxon>Venturia</taxon>
    </lineage>
</organism>
<feature type="transmembrane region" description="Helical" evidence="7">
    <location>
        <begin position="196"/>
        <end position="218"/>
    </location>
</feature>
<evidence type="ECO:0000313" key="10">
    <source>
        <dbReference type="Proteomes" id="UP000298493"/>
    </source>
</evidence>
<gene>
    <name evidence="9" type="ORF">E6O75_ATG10660</name>
</gene>
<feature type="region of interest" description="Disordered" evidence="6">
    <location>
        <begin position="1"/>
        <end position="75"/>
    </location>
</feature>
<comment type="similarity">
    <text evidence="2">Belongs to the major facilitator superfamily.</text>
</comment>
<dbReference type="Pfam" id="PF07690">
    <property type="entry name" value="MFS_1"/>
    <property type="match status" value="1"/>
</dbReference>
<comment type="caution">
    <text evidence="9">The sequence shown here is derived from an EMBL/GenBank/DDBJ whole genome shotgun (WGS) entry which is preliminary data.</text>
</comment>
<sequence>MPDFEKSSAVLPDIEAGNKVTDHEPREVVSRHSTPPLASRSRRNHKNKDNISDRISLQRTDDSDKSSTISTTVSSPDSTRKIISFHHDDHDDPHNWHWAKKSYVVFVSILGVMNSTIASGLASNSAPYYAAEFHVTSNYLLVLATSMFLVGYVFGPVFFGPMSEQYGRRTVMIWGSAWYSIFTMACALAPNFAALVIFRFLTGLGAACPITVVGGTCADVYKNHEARGRAMAIFMAATTFGPCIGPVISAYISTINWRWSFWVALILAGITFIILLFVPETYGPIILVHRAARLRKSTGDQNIYAPMELEQRDFRHIATVVLARPIRMFFFEAIVLFSCIYLSFAYGIFYMFFQSYPIIYEETYGFTDGQEGLTFLAIGVGACLSCLAYLGWDLVLRRARAQDKTWVKKEEMRRLPLACLAGPFFILSCFWVGWTARRDIHWIVPVLAGIPYGIGYLLVFMALLNYLVDAYKIFAASALGAASAVRSVFGAILPFAARPMYKTLGVAWACSLLGFLSCLMAIIPFVFIWKGEELRANSKFCQYLLEKESEESEKMEVKKADRERRGTEVAEEKVKGEV</sequence>
<feature type="transmembrane region" description="Helical" evidence="7">
    <location>
        <begin position="415"/>
        <end position="434"/>
    </location>
</feature>
<feature type="domain" description="Major facilitator superfamily (MFS) profile" evidence="8">
    <location>
        <begin position="104"/>
        <end position="532"/>
    </location>
</feature>
<feature type="transmembrane region" description="Helical" evidence="7">
    <location>
        <begin position="103"/>
        <end position="126"/>
    </location>
</feature>
<feature type="region of interest" description="Disordered" evidence="6">
    <location>
        <begin position="548"/>
        <end position="578"/>
    </location>
</feature>
<feature type="compositionally biased region" description="Low complexity" evidence="6">
    <location>
        <begin position="66"/>
        <end position="75"/>
    </location>
</feature>
<keyword evidence="3 7" id="KW-0812">Transmembrane</keyword>
<evidence type="ECO:0000256" key="5">
    <source>
        <dbReference type="ARBA" id="ARBA00023136"/>
    </source>
</evidence>
<evidence type="ECO:0000256" key="4">
    <source>
        <dbReference type="ARBA" id="ARBA00022989"/>
    </source>
</evidence>
<evidence type="ECO:0000256" key="2">
    <source>
        <dbReference type="ARBA" id="ARBA00008335"/>
    </source>
</evidence>
<feature type="transmembrane region" description="Helical" evidence="7">
    <location>
        <begin position="230"/>
        <end position="253"/>
    </location>
</feature>
<feature type="transmembrane region" description="Helical" evidence="7">
    <location>
        <begin position="373"/>
        <end position="395"/>
    </location>
</feature>